<dbReference type="Proteomes" id="UP001365542">
    <property type="component" value="Unassembled WGS sequence"/>
</dbReference>
<reference evidence="2 3" key="1">
    <citation type="submission" date="2019-10" db="EMBL/GenBank/DDBJ databases">
        <authorList>
            <person name="Palmer J.M."/>
        </authorList>
    </citation>
    <scope>NUCLEOTIDE SEQUENCE [LARGE SCALE GENOMIC DNA]</scope>
    <source>
        <strain evidence="2 3">TWF694</strain>
    </source>
</reference>
<feature type="compositionally biased region" description="Acidic residues" evidence="1">
    <location>
        <begin position="1"/>
        <end position="11"/>
    </location>
</feature>
<evidence type="ECO:0000313" key="2">
    <source>
        <dbReference type="EMBL" id="KAK6524286.1"/>
    </source>
</evidence>
<evidence type="ECO:0000256" key="1">
    <source>
        <dbReference type="SAM" id="MobiDB-lite"/>
    </source>
</evidence>
<sequence>MINTTQEDEGMDAPAIGSSNPKSGLIEDAESADLGRAWGVSLCQPKVTLASFEFFETIRGNAMV</sequence>
<organism evidence="2 3">
    <name type="scientific">Orbilia ellipsospora</name>
    <dbReference type="NCBI Taxonomy" id="2528407"/>
    <lineage>
        <taxon>Eukaryota</taxon>
        <taxon>Fungi</taxon>
        <taxon>Dikarya</taxon>
        <taxon>Ascomycota</taxon>
        <taxon>Pezizomycotina</taxon>
        <taxon>Orbiliomycetes</taxon>
        <taxon>Orbiliales</taxon>
        <taxon>Orbiliaceae</taxon>
        <taxon>Orbilia</taxon>
    </lineage>
</organism>
<keyword evidence="3" id="KW-1185">Reference proteome</keyword>
<proteinExistence type="predicted"/>
<accession>A0AAV9WTF1</accession>
<gene>
    <name evidence="2" type="ORF">TWF694_005940</name>
</gene>
<evidence type="ECO:0000313" key="3">
    <source>
        <dbReference type="Proteomes" id="UP001365542"/>
    </source>
</evidence>
<dbReference type="AlphaFoldDB" id="A0AAV9WTF1"/>
<dbReference type="EMBL" id="JAVHJO010000018">
    <property type="protein sequence ID" value="KAK6524286.1"/>
    <property type="molecule type" value="Genomic_DNA"/>
</dbReference>
<feature type="region of interest" description="Disordered" evidence="1">
    <location>
        <begin position="1"/>
        <end position="26"/>
    </location>
</feature>
<protein>
    <submittedName>
        <fullName evidence="2">Uncharacterized protein</fullName>
    </submittedName>
</protein>
<comment type="caution">
    <text evidence="2">The sequence shown here is derived from an EMBL/GenBank/DDBJ whole genome shotgun (WGS) entry which is preliminary data.</text>
</comment>
<name>A0AAV9WTF1_9PEZI</name>